<dbReference type="SUPFAM" id="SSF56112">
    <property type="entry name" value="Protein kinase-like (PK-like)"/>
    <property type="match status" value="1"/>
</dbReference>
<keyword evidence="9" id="KW-1185">Reference proteome</keyword>
<evidence type="ECO:0000313" key="9">
    <source>
        <dbReference type="Proteomes" id="UP001162131"/>
    </source>
</evidence>
<protein>
    <recommendedName>
        <fullName evidence="7">Protein kinase domain-containing protein</fullName>
    </recommendedName>
</protein>
<dbReference type="PANTHER" id="PTHR24346">
    <property type="entry name" value="MAP/MICROTUBULE AFFINITY-REGULATING KINASE"/>
    <property type="match status" value="1"/>
</dbReference>
<reference evidence="8" key="1">
    <citation type="submission" date="2021-09" db="EMBL/GenBank/DDBJ databases">
        <authorList>
            <consortium name="AG Swart"/>
            <person name="Singh M."/>
            <person name="Singh A."/>
            <person name="Seah K."/>
            <person name="Emmerich C."/>
        </authorList>
    </citation>
    <scope>NUCLEOTIDE SEQUENCE</scope>
    <source>
        <strain evidence="8">ATCC30299</strain>
    </source>
</reference>
<dbReference type="SMART" id="SM00220">
    <property type="entry name" value="S_TKc"/>
    <property type="match status" value="1"/>
</dbReference>
<evidence type="ECO:0000259" key="7">
    <source>
        <dbReference type="PROSITE" id="PS50011"/>
    </source>
</evidence>
<dbReference type="Proteomes" id="UP001162131">
    <property type="component" value="Unassembled WGS sequence"/>
</dbReference>
<dbReference type="PANTHER" id="PTHR24346:SF30">
    <property type="entry name" value="MATERNAL EMBRYONIC LEUCINE ZIPPER KINASE"/>
    <property type="match status" value="1"/>
</dbReference>
<dbReference type="PROSITE" id="PS50011">
    <property type="entry name" value="PROTEIN_KINASE_DOM"/>
    <property type="match status" value="1"/>
</dbReference>
<name>A0AAU9IYV8_9CILI</name>
<keyword evidence="6" id="KW-0812">Transmembrane</keyword>
<accession>A0AAU9IYV8</accession>
<dbReference type="InterPro" id="IPR008271">
    <property type="entry name" value="Ser/Thr_kinase_AS"/>
</dbReference>
<dbReference type="PROSITE" id="PS00107">
    <property type="entry name" value="PROTEIN_KINASE_ATP"/>
    <property type="match status" value="1"/>
</dbReference>
<evidence type="ECO:0000313" key="8">
    <source>
        <dbReference type="EMBL" id="CAG9320947.1"/>
    </source>
</evidence>
<dbReference type="GO" id="GO:0035556">
    <property type="term" value="P:intracellular signal transduction"/>
    <property type="evidence" value="ECO:0007669"/>
    <property type="project" value="TreeGrafter"/>
</dbReference>
<evidence type="ECO:0000256" key="1">
    <source>
        <dbReference type="ARBA" id="ARBA00011245"/>
    </source>
</evidence>
<evidence type="ECO:0000256" key="6">
    <source>
        <dbReference type="SAM" id="Phobius"/>
    </source>
</evidence>
<gene>
    <name evidence="8" type="ORF">BSTOLATCC_MIC27523</name>
</gene>
<evidence type="ECO:0000256" key="2">
    <source>
        <dbReference type="ARBA" id="ARBA00022741"/>
    </source>
</evidence>
<dbReference type="InterPro" id="IPR017441">
    <property type="entry name" value="Protein_kinase_ATP_BS"/>
</dbReference>
<sequence length="373" mass="42574">MSSKSPLIVQRYPRRLNTTPTAKNTFTNNLLAFRTKTPLSNIKNTETAYINPLTNYKAEAPIVNRLKRNASNLPTKLTEKKIIMRSKTPMVLTSPRPLTEEKDSIYSGSTSDYTIGSIIGCGSYAVVRDSYSNLTKNRFAVKTYEKTKISDPQKRKNVRNEIKIMQNLKHPNIIGIKEAIDSPKHIHIVMEHIDGLSLHSYIKRKTNRQIPEDEARQLFTQVVRAVNYCHNLKIIHRDIKLENILLDGAKSIKLIDFGFSTNVFDEKIKMFCGTPSYMAPEIVSKREYFGGPADVWALGVLLFVMLSGVFPFAGNSDREVYRKILIGSFEIPTVVAPQARLLIKRMIQIDPYKRPTCQQILEDPWMNPNKENL</sequence>
<proteinExistence type="inferred from homology"/>
<dbReference type="GO" id="GO:0005737">
    <property type="term" value="C:cytoplasm"/>
    <property type="evidence" value="ECO:0007669"/>
    <property type="project" value="TreeGrafter"/>
</dbReference>
<dbReference type="AlphaFoldDB" id="A0AAU9IYV8"/>
<dbReference type="FunFam" id="1.10.510.10:FF:000571">
    <property type="entry name" value="Maternal embryonic leucine zipper kinase"/>
    <property type="match status" value="1"/>
</dbReference>
<organism evidence="8 9">
    <name type="scientific">Blepharisma stoltei</name>
    <dbReference type="NCBI Taxonomy" id="1481888"/>
    <lineage>
        <taxon>Eukaryota</taxon>
        <taxon>Sar</taxon>
        <taxon>Alveolata</taxon>
        <taxon>Ciliophora</taxon>
        <taxon>Postciliodesmatophora</taxon>
        <taxon>Heterotrichea</taxon>
        <taxon>Heterotrichida</taxon>
        <taxon>Blepharismidae</taxon>
        <taxon>Blepharisma</taxon>
    </lineage>
</organism>
<comment type="caution">
    <text evidence="8">The sequence shown here is derived from an EMBL/GenBank/DDBJ whole genome shotgun (WGS) entry which is preliminary data.</text>
</comment>
<dbReference type="GO" id="GO:0004674">
    <property type="term" value="F:protein serine/threonine kinase activity"/>
    <property type="evidence" value="ECO:0007669"/>
    <property type="project" value="UniProtKB-KW"/>
</dbReference>
<comment type="subunit">
    <text evidence="1">Monomer.</text>
</comment>
<evidence type="ECO:0000256" key="5">
    <source>
        <dbReference type="RuleBase" id="RU000304"/>
    </source>
</evidence>
<dbReference type="PROSITE" id="PS00108">
    <property type="entry name" value="PROTEIN_KINASE_ST"/>
    <property type="match status" value="1"/>
</dbReference>
<evidence type="ECO:0000256" key="4">
    <source>
        <dbReference type="PROSITE-ProRule" id="PRU10141"/>
    </source>
</evidence>
<keyword evidence="5" id="KW-0808">Transferase</keyword>
<dbReference type="FunFam" id="3.30.200.20:FF:000042">
    <property type="entry name" value="Aurora kinase A"/>
    <property type="match status" value="1"/>
</dbReference>
<dbReference type="Gene3D" id="1.10.510.10">
    <property type="entry name" value="Transferase(Phosphotransferase) domain 1"/>
    <property type="match status" value="1"/>
</dbReference>
<keyword evidence="2 4" id="KW-0547">Nucleotide-binding</keyword>
<dbReference type="Pfam" id="PF00069">
    <property type="entry name" value="Pkinase"/>
    <property type="match status" value="1"/>
</dbReference>
<dbReference type="GO" id="GO:0005524">
    <property type="term" value="F:ATP binding"/>
    <property type="evidence" value="ECO:0007669"/>
    <property type="project" value="UniProtKB-UniRule"/>
</dbReference>
<keyword evidence="3 4" id="KW-0067">ATP-binding</keyword>
<keyword evidence="5" id="KW-0723">Serine/threonine-protein kinase</keyword>
<dbReference type="InterPro" id="IPR011009">
    <property type="entry name" value="Kinase-like_dom_sf"/>
</dbReference>
<comment type="similarity">
    <text evidence="5">Belongs to the protein kinase superfamily.</text>
</comment>
<feature type="transmembrane region" description="Helical" evidence="6">
    <location>
        <begin position="295"/>
        <end position="313"/>
    </location>
</feature>
<feature type="domain" description="Protein kinase" evidence="7">
    <location>
        <begin position="113"/>
        <end position="366"/>
    </location>
</feature>
<dbReference type="CDD" id="cd14003">
    <property type="entry name" value="STKc_AMPK-like"/>
    <property type="match status" value="1"/>
</dbReference>
<dbReference type="EMBL" id="CAJZBQ010000027">
    <property type="protein sequence ID" value="CAG9320947.1"/>
    <property type="molecule type" value="Genomic_DNA"/>
</dbReference>
<keyword evidence="5" id="KW-0418">Kinase</keyword>
<dbReference type="InterPro" id="IPR000719">
    <property type="entry name" value="Prot_kinase_dom"/>
</dbReference>
<keyword evidence="6" id="KW-1133">Transmembrane helix</keyword>
<feature type="binding site" evidence="4">
    <location>
        <position position="142"/>
    </location>
    <ligand>
        <name>ATP</name>
        <dbReference type="ChEBI" id="CHEBI:30616"/>
    </ligand>
</feature>
<evidence type="ECO:0000256" key="3">
    <source>
        <dbReference type="ARBA" id="ARBA00022840"/>
    </source>
</evidence>
<keyword evidence="6" id="KW-0472">Membrane</keyword>